<proteinExistence type="predicted"/>
<evidence type="ECO:0000256" key="1">
    <source>
        <dbReference type="SAM" id="Phobius"/>
    </source>
</evidence>
<dbReference type="PANTHER" id="PTHR47797">
    <property type="entry name" value="DEHYDROGENASE, PUTATIVE (AFU_ORTHOLOGUE AFUA_8G05805)-RELATED"/>
    <property type="match status" value="1"/>
</dbReference>
<keyword evidence="1" id="KW-0472">Membrane</keyword>
<feature type="transmembrane region" description="Helical" evidence="1">
    <location>
        <begin position="20"/>
        <end position="40"/>
    </location>
</feature>
<dbReference type="VEuPathDB" id="FungiDB:TERG_06156"/>
<dbReference type="InParanoid" id="F2SUK6"/>
<keyword evidence="1" id="KW-1133">Transmembrane helix</keyword>
<dbReference type="GeneID" id="71776890"/>
<feature type="transmembrane region" description="Helical" evidence="1">
    <location>
        <begin position="85"/>
        <end position="104"/>
    </location>
</feature>
<name>F2SUK6_TRIRC</name>
<dbReference type="HOGENOM" id="CLU_1662071_0_0_1"/>
<dbReference type="Proteomes" id="UP000008864">
    <property type="component" value="Unassembled WGS sequence"/>
</dbReference>
<evidence type="ECO:0000313" key="3">
    <source>
        <dbReference type="Proteomes" id="UP000008864"/>
    </source>
</evidence>
<protein>
    <recommendedName>
        <fullName evidence="4">Cytochrome b561 domain-containing protein</fullName>
    </recommendedName>
</protein>
<evidence type="ECO:0000313" key="2">
    <source>
        <dbReference type="EMBL" id="EGD89918.2"/>
    </source>
</evidence>
<organism evidence="2 3">
    <name type="scientific">Trichophyton rubrum (strain ATCC MYA-4607 / CBS 118892)</name>
    <name type="common">Athlete's foot fungus</name>
    <dbReference type="NCBI Taxonomy" id="559305"/>
    <lineage>
        <taxon>Eukaryota</taxon>
        <taxon>Fungi</taxon>
        <taxon>Dikarya</taxon>
        <taxon>Ascomycota</taxon>
        <taxon>Pezizomycotina</taxon>
        <taxon>Eurotiomycetes</taxon>
        <taxon>Eurotiomycetidae</taxon>
        <taxon>Onygenales</taxon>
        <taxon>Arthrodermataceae</taxon>
        <taxon>Trichophyton</taxon>
    </lineage>
</organism>
<dbReference type="STRING" id="559305.F2SUK6"/>
<evidence type="ECO:0008006" key="4">
    <source>
        <dbReference type="Google" id="ProtNLM"/>
    </source>
</evidence>
<feature type="transmembrane region" description="Helical" evidence="1">
    <location>
        <begin position="52"/>
        <end position="73"/>
    </location>
</feature>
<reference evidence="3" key="1">
    <citation type="journal article" date="2012" name="MBio">
        <title>Comparative genome analysis of Trichophyton rubrum and related dermatophytes reveals candidate genes involved in infection.</title>
        <authorList>
            <person name="Martinez D.A."/>
            <person name="Oliver B.G."/>
            <person name="Graeser Y."/>
            <person name="Goldberg J.M."/>
            <person name="Li W."/>
            <person name="Martinez-Rossi N.M."/>
            <person name="Monod M."/>
            <person name="Shelest E."/>
            <person name="Barton R.C."/>
            <person name="Birch E."/>
            <person name="Brakhage A.A."/>
            <person name="Chen Z."/>
            <person name="Gurr S.J."/>
            <person name="Heiman D."/>
            <person name="Heitman J."/>
            <person name="Kosti I."/>
            <person name="Rossi A."/>
            <person name="Saif S."/>
            <person name="Samalova M."/>
            <person name="Saunders C.W."/>
            <person name="Shea T."/>
            <person name="Summerbell R.C."/>
            <person name="Xu J."/>
            <person name="Young S."/>
            <person name="Zeng Q."/>
            <person name="Birren B.W."/>
            <person name="Cuomo C.A."/>
            <person name="White T.C."/>
        </authorList>
    </citation>
    <scope>NUCLEOTIDE SEQUENCE [LARGE SCALE GENOMIC DNA]</scope>
    <source>
        <strain evidence="3">ATCC MYA-4607 / CBS 118892</strain>
    </source>
</reference>
<dbReference type="AlphaFoldDB" id="F2SUK6"/>
<dbReference type="eggNOG" id="KOG4293">
    <property type="taxonomic scope" value="Eukaryota"/>
</dbReference>
<dbReference type="EMBL" id="GG700654">
    <property type="protein sequence ID" value="EGD89918.2"/>
    <property type="molecule type" value="Genomic_DNA"/>
</dbReference>
<accession>F2SUK6</accession>
<gene>
    <name evidence="2" type="ORF">TERG_06156</name>
</gene>
<dbReference type="CDD" id="cd08760">
    <property type="entry name" value="Cyt_b561_FRRS1_like"/>
    <property type="match status" value="1"/>
</dbReference>
<keyword evidence="3" id="KW-1185">Reference proteome</keyword>
<keyword evidence="1" id="KW-0812">Transmembrane</keyword>
<dbReference type="RefSeq" id="XP_047604540.1">
    <property type="nucleotide sequence ID" value="XM_047748556.1"/>
</dbReference>
<dbReference type="PANTHER" id="PTHR47797:SF3">
    <property type="entry name" value="CYTOCHROME B561 DOMAIN-CONTAINING PROTEIN"/>
    <property type="match status" value="1"/>
</dbReference>
<dbReference type="Gene3D" id="1.20.120.1770">
    <property type="match status" value="1"/>
</dbReference>
<dbReference type="OrthoDB" id="19261at2759"/>
<sequence length="159" mass="17817">MGNRFKNLPGYHSIIRAHGALAAITFLGLVPISILLARFYSRSSYWALRLHIWMQILTLFLTTVVFTLGWFAVGPKRSLTNPHHGIGLAIYVMVIAQTFWGWFIHGHVKGKRRLHLSLKLMVCLTNHPAINLSSSRPNPLTAMTTAYPRTRSITGLGAL</sequence>